<evidence type="ECO:0000313" key="2">
    <source>
        <dbReference type="Proteomes" id="UP001162029"/>
    </source>
</evidence>
<evidence type="ECO:0008006" key="3">
    <source>
        <dbReference type="Google" id="ProtNLM"/>
    </source>
</evidence>
<reference evidence="1" key="1">
    <citation type="submission" date="2022-12" db="EMBL/GenBank/DDBJ databases">
        <authorList>
            <person name="Webb A."/>
        </authorList>
    </citation>
    <scope>NUCLEOTIDE SEQUENCE</scope>
    <source>
        <strain evidence="1">Pd1</strain>
    </source>
</reference>
<accession>A0AAV0TVJ4</accession>
<sequence length="367" mass="41858">MMMMTHMVREWCVLMQQPLLPRHKKKNPNSSIRHVTLFRVLFLLVSIGVCWGYTLLLVRYGSISPVATALFTRAYDGRTANDLPPVSPPWRPSFRVVVSLTTTPNRLEKVMDSVRSLTKQSLVPDQIYVNIPKGPMKRHPERSYNETEIPSELVSLTPLVHINRCVDDGPATKLLGALRLENNASTLIITLDDDFEYPLELVASLAWEAVAKPDDALGVCGWGMLPMWHQVGVVPAYVPYFTRPNGRYVDVLQACCGNAYRRGFFTDVEALAVIPPVCVTVDDVWIAGYLRTVEQRRSALISKRLDPSDPPWKKEEAHSSERQMTLSSYNHEHQLHYKCVQALEAKFQRRWTRNFEKKETELNKQVG</sequence>
<comment type="caution">
    <text evidence="1">The sequence shown here is derived from an EMBL/GenBank/DDBJ whole genome shotgun (WGS) entry which is preliminary data.</text>
</comment>
<dbReference type="EMBL" id="CANTFM010000584">
    <property type="protein sequence ID" value="CAI5725788.1"/>
    <property type="molecule type" value="Genomic_DNA"/>
</dbReference>
<dbReference type="AlphaFoldDB" id="A0AAV0TVJ4"/>
<protein>
    <recommendedName>
        <fullName evidence="3">Glycosyltransferase 2-like domain-containing protein</fullName>
    </recommendedName>
</protein>
<keyword evidence="2" id="KW-1185">Reference proteome</keyword>
<proteinExistence type="predicted"/>
<organism evidence="1 2">
    <name type="scientific">Peronospora destructor</name>
    <dbReference type="NCBI Taxonomy" id="86335"/>
    <lineage>
        <taxon>Eukaryota</taxon>
        <taxon>Sar</taxon>
        <taxon>Stramenopiles</taxon>
        <taxon>Oomycota</taxon>
        <taxon>Peronosporomycetes</taxon>
        <taxon>Peronosporales</taxon>
        <taxon>Peronosporaceae</taxon>
        <taxon>Peronospora</taxon>
    </lineage>
</organism>
<dbReference type="Proteomes" id="UP001162029">
    <property type="component" value="Unassembled WGS sequence"/>
</dbReference>
<name>A0AAV0TVJ4_9STRA</name>
<gene>
    <name evidence="1" type="ORF">PDE001_LOCUS3431</name>
</gene>
<evidence type="ECO:0000313" key="1">
    <source>
        <dbReference type="EMBL" id="CAI5725788.1"/>
    </source>
</evidence>